<gene>
    <name evidence="2" type="ORF">CEJ42_16995</name>
</gene>
<feature type="coiled-coil region" evidence="1">
    <location>
        <begin position="82"/>
        <end position="109"/>
    </location>
</feature>
<evidence type="ECO:0000313" key="2">
    <source>
        <dbReference type="EMBL" id="OWY27785.1"/>
    </source>
</evidence>
<accession>A0A246WN54</accession>
<dbReference type="EMBL" id="NJGU01000009">
    <property type="protein sequence ID" value="OWY27785.1"/>
    <property type="molecule type" value="Genomic_DNA"/>
</dbReference>
<evidence type="ECO:0000313" key="3">
    <source>
        <dbReference type="Proteomes" id="UP000197596"/>
    </source>
</evidence>
<protein>
    <submittedName>
        <fullName evidence="2">Uncharacterized protein</fullName>
    </submittedName>
</protein>
<sequence>MTRMRGRNLDDGVVAVIVQILDGWKDKLTWDALIEVLRRREGLRYTRQALHRHERIRLAFTVRKKALAEQDEQPRTASSPELQIALERIARLEAENQRLAFENNALLEQFARWAYNAQTRNLTADFLNNPLPTVNRDQSELQLTARRKTLTGKKKFAGT</sequence>
<evidence type="ECO:0000256" key="1">
    <source>
        <dbReference type="SAM" id="Coils"/>
    </source>
</evidence>
<dbReference type="AlphaFoldDB" id="A0A246WN54"/>
<reference evidence="2 3" key="1">
    <citation type="submission" date="2017-06" db="EMBL/GenBank/DDBJ databases">
        <title>Herbaspirillum phytohormonus sp. nov., isolated from the root nodule of Robinia pseudoacacia in lead-zinc mine.</title>
        <authorList>
            <person name="Fan M."/>
            <person name="Lin Y."/>
        </authorList>
    </citation>
    <scope>NUCLEOTIDE SEQUENCE [LARGE SCALE GENOMIC DNA]</scope>
    <source>
        <strain evidence="2 3">HZ10</strain>
    </source>
</reference>
<name>A0A246WN54_9BURK</name>
<organism evidence="2 3">
    <name type="scientific">Herbaspirillum robiniae</name>
    <dbReference type="NCBI Taxonomy" id="2014887"/>
    <lineage>
        <taxon>Bacteria</taxon>
        <taxon>Pseudomonadati</taxon>
        <taxon>Pseudomonadota</taxon>
        <taxon>Betaproteobacteria</taxon>
        <taxon>Burkholderiales</taxon>
        <taxon>Oxalobacteraceae</taxon>
        <taxon>Herbaspirillum</taxon>
    </lineage>
</organism>
<keyword evidence="1" id="KW-0175">Coiled coil</keyword>
<comment type="caution">
    <text evidence="2">The sequence shown here is derived from an EMBL/GenBank/DDBJ whole genome shotgun (WGS) entry which is preliminary data.</text>
</comment>
<dbReference type="Proteomes" id="UP000197596">
    <property type="component" value="Unassembled WGS sequence"/>
</dbReference>
<proteinExistence type="predicted"/>
<dbReference type="RefSeq" id="WP_088751928.1">
    <property type="nucleotide sequence ID" value="NZ_NJGU01000009.1"/>
</dbReference>